<accession>A0A3G4ZNT4</accession>
<sequence>MINTAGLIDDEVKYKLVKGIRQETDRYDNPQVRKNGMNFDKFCVFCNESTKLLNSNSAFYFYNNDNRKIHEANEFMSWIESFTSMIKTANSTDVKRVVESYNKYMMETA</sequence>
<evidence type="ECO:0000313" key="1">
    <source>
        <dbReference type="EMBL" id="AYV76537.1"/>
    </source>
</evidence>
<dbReference type="EMBL" id="MK071986">
    <property type="protein sequence ID" value="AYV76537.1"/>
    <property type="molecule type" value="Genomic_DNA"/>
</dbReference>
<reference evidence="1" key="1">
    <citation type="submission" date="2018-10" db="EMBL/GenBank/DDBJ databases">
        <title>Hidden diversity of soil giant viruses.</title>
        <authorList>
            <person name="Schulz F."/>
            <person name="Alteio L."/>
            <person name="Goudeau D."/>
            <person name="Ryan E.M."/>
            <person name="Malmstrom R.R."/>
            <person name="Blanchard J."/>
            <person name="Woyke T."/>
        </authorList>
    </citation>
    <scope>NUCLEOTIDE SEQUENCE</scope>
    <source>
        <strain evidence="1">TEV1</strain>
    </source>
</reference>
<organism evidence="1">
    <name type="scientific">Terrestrivirus sp</name>
    <dbReference type="NCBI Taxonomy" id="2487775"/>
    <lineage>
        <taxon>Viruses</taxon>
        <taxon>Varidnaviria</taxon>
        <taxon>Bamfordvirae</taxon>
        <taxon>Nucleocytoviricota</taxon>
        <taxon>Megaviricetes</taxon>
        <taxon>Imitervirales</taxon>
        <taxon>Mimiviridae</taxon>
        <taxon>Klosneuvirinae</taxon>
    </lineage>
</organism>
<name>A0A3G4ZNT4_9VIRU</name>
<protein>
    <submittedName>
        <fullName evidence="1">Uncharacterized protein</fullName>
    </submittedName>
</protein>
<proteinExistence type="predicted"/>
<gene>
    <name evidence="1" type="ORF">Terrestrivirus8_30</name>
</gene>